<evidence type="ECO:0000313" key="4">
    <source>
        <dbReference type="EnsemblPlants" id="Pp3c26_8620V3.1"/>
    </source>
</evidence>
<dbReference type="AlphaFoldDB" id="A0A2K1ICE5"/>
<feature type="region of interest" description="Disordered" evidence="2">
    <location>
        <begin position="94"/>
        <end position="123"/>
    </location>
</feature>
<dbReference type="Proteomes" id="UP000006727">
    <property type="component" value="Chromosome 26"/>
</dbReference>
<name>A0A2K1ICE5_PHYPA</name>
<feature type="region of interest" description="Disordered" evidence="2">
    <location>
        <begin position="196"/>
        <end position="219"/>
    </location>
</feature>
<evidence type="ECO:0000256" key="2">
    <source>
        <dbReference type="SAM" id="MobiDB-lite"/>
    </source>
</evidence>
<dbReference type="EnsemblPlants" id="Pp3c26_8620V3.1">
    <property type="protein sequence ID" value="Pp3c26_8620V3.1"/>
    <property type="gene ID" value="Pp3c26_8620"/>
</dbReference>
<reference evidence="3 5" key="1">
    <citation type="journal article" date="2008" name="Science">
        <title>The Physcomitrella genome reveals evolutionary insights into the conquest of land by plants.</title>
        <authorList>
            <person name="Rensing S."/>
            <person name="Lang D."/>
            <person name="Zimmer A."/>
            <person name="Terry A."/>
            <person name="Salamov A."/>
            <person name="Shapiro H."/>
            <person name="Nishiyama T."/>
            <person name="Perroud P.-F."/>
            <person name="Lindquist E."/>
            <person name="Kamisugi Y."/>
            <person name="Tanahashi T."/>
            <person name="Sakakibara K."/>
            <person name="Fujita T."/>
            <person name="Oishi K."/>
            <person name="Shin-I T."/>
            <person name="Kuroki Y."/>
            <person name="Toyoda A."/>
            <person name="Suzuki Y."/>
            <person name="Hashimoto A."/>
            <person name="Yamaguchi K."/>
            <person name="Sugano A."/>
            <person name="Kohara Y."/>
            <person name="Fujiyama A."/>
            <person name="Anterola A."/>
            <person name="Aoki S."/>
            <person name="Ashton N."/>
            <person name="Barbazuk W.B."/>
            <person name="Barker E."/>
            <person name="Bennetzen J."/>
            <person name="Bezanilla M."/>
            <person name="Blankenship R."/>
            <person name="Cho S.H."/>
            <person name="Dutcher S."/>
            <person name="Estelle M."/>
            <person name="Fawcett J.A."/>
            <person name="Gundlach H."/>
            <person name="Hanada K."/>
            <person name="Heyl A."/>
            <person name="Hicks K.A."/>
            <person name="Hugh J."/>
            <person name="Lohr M."/>
            <person name="Mayer K."/>
            <person name="Melkozernov A."/>
            <person name="Murata T."/>
            <person name="Nelson D."/>
            <person name="Pils B."/>
            <person name="Prigge M."/>
            <person name="Reiss B."/>
            <person name="Renner T."/>
            <person name="Rombauts S."/>
            <person name="Rushton P."/>
            <person name="Sanderfoot A."/>
            <person name="Schween G."/>
            <person name="Shiu S.-H."/>
            <person name="Stueber K."/>
            <person name="Theodoulou F.L."/>
            <person name="Tu H."/>
            <person name="Van de Peer Y."/>
            <person name="Verrier P.J."/>
            <person name="Waters E."/>
            <person name="Wood A."/>
            <person name="Yang L."/>
            <person name="Cove D."/>
            <person name="Cuming A."/>
            <person name="Hasebe M."/>
            <person name="Lucas S."/>
            <person name="Mishler D.B."/>
            <person name="Reski R."/>
            <person name="Grigoriev I."/>
            <person name="Quatrano R.S."/>
            <person name="Boore J.L."/>
        </authorList>
    </citation>
    <scope>NUCLEOTIDE SEQUENCE [LARGE SCALE GENOMIC DNA]</scope>
    <source>
        <strain evidence="4 5">cv. Gransden 2004</strain>
    </source>
</reference>
<accession>A0A2K1ICE5</accession>
<dbReference type="PANTHER" id="PTHR36741">
    <property type="entry name" value="OS07G0100500 PROTEIN"/>
    <property type="match status" value="1"/>
</dbReference>
<reference evidence="4" key="3">
    <citation type="submission" date="2020-12" db="UniProtKB">
        <authorList>
            <consortium name="EnsemblPlants"/>
        </authorList>
    </citation>
    <scope>IDENTIFICATION</scope>
</reference>
<dbReference type="EMBL" id="ABEU02000026">
    <property type="protein sequence ID" value="PNR26926.1"/>
    <property type="molecule type" value="Genomic_DNA"/>
</dbReference>
<gene>
    <name evidence="3" type="ORF">PHYPA_030407</name>
</gene>
<dbReference type="InParanoid" id="A0A2K1ICE5"/>
<feature type="compositionally biased region" description="Polar residues" evidence="2">
    <location>
        <begin position="94"/>
        <end position="105"/>
    </location>
</feature>
<sequence length="588" mass="65269">MVERVAITSPGMENGGILIQELKEDASKRTFLSKDRSGRYQYFWQSEKLNTTGDELISKIKSMLKRRPTLTHLTGIEEGKLESFVSYLRTTNLSQASNPSSQTPTVPRLPSLGNGEKPSKSVSNTLLPLRKSFLKFSTLKEFSGRTDVGNHTHLSQAMTSAWSMIPEDSAPHSRKRDPSILFQHLQSSIDNLRRFMNGTDKSECSPGPDGSSSKSRHPGTAKLIESLKRLQNSLRSLNDRRSEISLSLGETLPSSSRVQEYQLRHTDSPPDSNGVGRILTKFITKPLITNVHAATPFACRKYLPVLFSSPIPTQIPLETRHGLSKPCPSNRAQGPSSTTVVHRDLGPALDLTRRLQAQSVHYCPSETKFFDLNCPCLIPPTDSDAPSQLFAQLVSQIPLTISHLSNETPGTHNLYVLPFVLKHEGASSLHLSILSRVRDHLRRVKYLHLQAYSGYSVPSLSKTLPMFSTLNQRIIRWRSGGPHPMTKNVVVHPSAKLRGPGYKTTGLEQTSLEICHDKGTSSSGRCKRCYRCEPGSGLGNLVLINYYAQQTGHGLRVVIAEITSGNISYIVVRDFQFGFMTTILLRAF</sequence>
<evidence type="ECO:0000256" key="1">
    <source>
        <dbReference type="SAM" id="Coils"/>
    </source>
</evidence>
<keyword evidence="1" id="KW-0175">Coiled coil</keyword>
<protein>
    <submittedName>
        <fullName evidence="3 4">Uncharacterized protein</fullName>
    </submittedName>
</protein>
<evidence type="ECO:0000313" key="3">
    <source>
        <dbReference type="EMBL" id="PNR26926.1"/>
    </source>
</evidence>
<reference evidence="3 5" key="2">
    <citation type="journal article" date="2018" name="Plant J.">
        <title>The Physcomitrella patens chromosome-scale assembly reveals moss genome structure and evolution.</title>
        <authorList>
            <person name="Lang D."/>
            <person name="Ullrich K.K."/>
            <person name="Murat F."/>
            <person name="Fuchs J."/>
            <person name="Jenkins J."/>
            <person name="Haas F.B."/>
            <person name="Piednoel M."/>
            <person name="Gundlach H."/>
            <person name="Van Bel M."/>
            <person name="Meyberg R."/>
            <person name="Vives C."/>
            <person name="Morata J."/>
            <person name="Symeonidi A."/>
            <person name="Hiss M."/>
            <person name="Muchero W."/>
            <person name="Kamisugi Y."/>
            <person name="Saleh O."/>
            <person name="Blanc G."/>
            <person name="Decker E.L."/>
            <person name="van Gessel N."/>
            <person name="Grimwood J."/>
            <person name="Hayes R.D."/>
            <person name="Graham S.W."/>
            <person name="Gunter L.E."/>
            <person name="McDaniel S.F."/>
            <person name="Hoernstein S.N.W."/>
            <person name="Larsson A."/>
            <person name="Li F.W."/>
            <person name="Perroud P.F."/>
            <person name="Phillips J."/>
            <person name="Ranjan P."/>
            <person name="Rokshar D.S."/>
            <person name="Rothfels C.J."/>
            <person name="Schneider L."/>
            <person name="Shu S."/>
            <person name="Stevenson D.W."/>
            <person name="Thummler F."/>
            <person name="Tillich M."/>
            <person name="Villarreal Aguilar J.C."/>
            <person name="Widiez T."/>
            <person name="Wong G.K."/>
            <person name="Wymore A."/>
            <person name="Zhang Y."/>
            <person name="Zimmer A.D."/>
            <person name="Quatrano R.S."/>
            <person name="Mayer K.F.X."/>
            <person name="Goodstein D."/>
            <person name="Casacuberta J.M."/>
            <person name="Vandepoele K."/>
            <person name="Reski R."/>
            <person name="Cuming A.C."/>
            <person name="Tuskan G.A."/>
            <person name="Maumus F."/>
            <person name="Salse J."/>
            <person name="Schmutz J."/>
            <person name="Rensing S.A."/>
        </authorList>
    </citation>
    <scope>NUCLEOTIDE SEQUENCE [LARGE SCALE GENOMIC DNA]</scope>
    <source>
        <strain evidence="4 5">cv. Gransden 2004</strain>
    </source>
</reference>
<organism evidence="3">
    <name type="scientific">Physcomitrium patens</name>
    <name type="common">Spreading-leaved earth moss</name>
    <name type="synonym">Physcomitrella patens</name>
    <dbReference type="NCBI Taxonomy" id="3218"/>
    <lineage>
        <taxon>Eukaryota</taxon>
        <taxon>Viridiplantae</taxon>
        <taxon>Streptophyta</taxon>
        <taxon>Embryophyta</taxon>
        <taxon>Bryophyta</taxon>
        <taxon>Bryophytina</taxon>
        <taxon>Bryopsida</taxon>
        <taxon>Funariidae</taxon>
        <taxon>Funariales</taxon>
        <taxon>Funariaceae</taxon>
        <taxon>Physcomitrium</taxon>
    </lineage>
</organism>
<proteinExistence type="predicted"/>
<evidence type="ECO:0000313" key="5">
    <source>
        <dbReference type="Proteomes" id="UP000006727"/>
    </source>
</evidence>
<keyword evidence="5" id="KW-1185">Reference proteome</keyword>
<dbReference type="PaxDb" id="3218-PP1S217_4V6.1"/>
<dbReference type="Gramene" id="Pp3c26_8620V3.1">
    <property type="protein sequence ID" value="Pp3c26_8620V3.1"/>
    <property type="gene ID" value="Pp3c26_8620"/>
</dbReference>
<dbReference type="PANTHER" id="PTHR36741:SF1">
    <property type="entry name" value="OS07G0100500 PROTEIN"/>
    <property type="match status" value="1"/>
</dbReference>
<feature type="coiled-coil region" evidence="1">
    <location>
        <begin position="220"/>
        <end position="247"/>
    </location>
</feature>